<dbReference type="InterPro" id="IPR009577">
    <property type="entry name" value="Sm_multidrug_ex"/>
</dbReference>
<dbReference type="AlphaFoldDB" id="A0ABD5UZV9"/>
<name>A0ABD5UZV9_9EURY</name>
<gene>
    <name evidence="2" type="ORF">ACFQGH_05995</name>
</gene>
<dbReference type="RefSeq" id="WP_340603262.1">
    <property type="nucleotide sequence ID" value="NZ_JBBMXV010000002.1"/>
</dbReference>
<feature type="transmembrane region" description="Helical" evidence="1">
    <location>
        <begin position="148"/>
        <end position="168"/>
    </location>
</feature>
<evidence type="ECO:0000313" key="2">
    <source>
        <dbReference type="EMBL" id="MFC6904748.1"/>
    </source>
</evidence>
<reference evidence="2 3" key="1">
    <citation type="journal article" date="2019" name="Int. J. Syst. Evol. Microbiol.">
        <title>The Global Catalogue of Microorganisms (GCM) 10K type strain sequencing project: providing services to taxonomists for standard genome sequencing and annotation.</title>
        <authorList>
            <consortium name="The Broad Institute Genomics Platform"/>
            <consortium name="The Broad Institute Genome Sequencing Center for Infectious Disease"/>
            <person name="Wu L."/>
            <person name="Ma J."/>
        </authorList>
    </citation>
    <scope>NUCLEOTIDE SEQUENCE [LARGE SCALE GENOMIC DNA]</scope>
    <source>
        <strain evidence="2 3">CGMCC 1.3240</strain>
    </source>
</reference>
<feature type="transmembrane region" description="Helical" evidence="1">
    <location>
        <begin position="60"/>
        <end position="80"/>
    </location>
</feature>
<comment type="caution">
    <text evidence="2">The sequence shown here is derived from an EMBL/GenBank/DDBJ whole genome shotgun (WGS) entry which is preliminary data.</text>
</comment>
<evidence type="ECO:0000313" key="3">
    <source>
        <dbReference type="Proteomes" id="UP001596312"/>
    </source>
</evidence>
<keyword evidence="1" id="KW-0812">Transmembrane</keyword>
<dbReference type="Pfam" id="PF06695">
    <property type="entry name" value="Sm_multidrug_ex"/>
    <property type="match status" value="1"/>
</dbReference>
<sequence>MVVLTTLIAIEPAFARSATDLFVETGGPLRYALVFLFAAIPWFEIFLVIPVGIGLGMNAVAVAALAFLGNALSVYAVLVFHDRTRSWLARRRRREATPGIRSRGRARDVWDRYGLAGLALSAPLITGVHLAALIALTAGSGKRAVGTWLTASIALWTVVLTAASYYGFGFLAGL</sequence>
<organism evidence="2 3">
    <name type="scientific">Halalkalicoccus tibetensis</name>
    <dbReference type="NCBI Taxonomy" id="175632"/>
    <lineage>
        <taxon>Archaea</taxon>
        <taxon>Methanobacteriati</taxon>
        <taxon>Methanobacteriota</taxon>
        <taxon>Stenosarchaea group</taxon>
        <taxon>Halobacteria</taxon>
        <taxon>Halobacteriales</taxon>
        <taxon>Halococcaceae</taxon>
        <taxon>Halalkalicoccus</taxon>
    </lineage>
</organism>
<evidence type="ECO:0000256" key="1">
    <source>
        <dbReference type="SAM" id="Phobius"/>
    </source>
</evidence>
<keyword evidence="1" id="KW-1133">Transmembrane helix</keyword>
<feature type="transmembrane region" description="Helical" evidence="1">
    <location>
        <begin position="31"/>
        <end position="53"/>
    </location>
</feature>
<protein>
    <submittedName>
        <fullName evidence="2">Small multi-drug export protein</fullName>
    </submittedName>
</protein>
<feature type="transmembrane region" description="Helical" evidence="1">
    <location>
        <begin position="113"/>
        <end position="136"/>
    </location>
</feature>
<accession>A0ABD5UZV9</accession>
<dbReference type="EMBL" id="JBHSXQ010000002">
    <property type="protein sequence ID" value="MFC6904748.1"/>
    <property type="molecule type" value="Genomic_DNA"/>
</dbReference>
<dbReference type="Proteomes" id="UP001596312">
    <property type="component" value="Unassembled WGS sequence"/>
</dbReference>
<proteinExistence type="predicted"/>
<keyword evidence="3" id="KW-1185">Reference proteome</keyword>
<keyword evidence="1" id="KW-0472">Membrane</keyword>